<reference evidence="7" key="1">
    <citation type="submission" date="2018-06" db="EMBL/GenBank/DDBJ databases">
        <authorList>
            <person name="Zhirakovskaya E."/>
        </authorList>
    </citation>
    <scope>NUCLEOTIDE SEQUENCE</scope>
</reference>
<dbReference type="GO" id="GO:0003677">
    <property type="term" value="F:DNA binding"/>
    <property type="evidence" value="ECO:0007669"/>
    <property type="project" value="InterPro"/>
</dbReference>
<evidence type="ECO:0000256" key="4">
    <source>
        <dbReference type="ARBA" id="ARBA00022723"/>
    </source>
</evidence>
<dbReference type="EMBL" id="UOGE01000078">
    <property type="protein sequence ID" value="VAX22657.1"/>
    <property type="molecule type" value="Genomic_DNA"/>
</dbReference>
<evidence type="ECO:0000256" key="6">
    <source>
        <dbReference type="ARBA" id="ARBA00041544"/>
    </source>
</evidence>
<dbReference type="GO" id="GO:0046872">
    <property type="term" value="F:metal ion binding"/>
    <property type="evidence" value="ECO:0007669"/>
    <property type="project" value="UniProtKB-KW"/>
</dbReference>
<dbReference type="InterPro" id="IPR038390">
    <property type="entry name" value="Metal_Tscrpt_repr_sf"/>
</dbReference>
<name>A0A3B1D1R5_9ZZZZ</name>
<dbReference type="GO" id="GO:0006355">
    <property type="term" value="P:regulation of DNA-templated transcription"/>
    <property type="evidence" value="ECO:0007669"/>
    <property type="project" value="InterPro"/>
</dbReference>
<comment type="subcellular location">
    <subcellularLocation>
        <location evidence="1">Cytoplasm</location>
    </subcellularLocation>
</comment>
<dbReference type="Pfam" id="PF02583">
    <property type="entry name" value="Trns_repr_metal"/>
    <property type="match status" value="1"/>
</dbReference>
<dbReference type="GO" id="GO:0005737">
    <property type="term" value="C:cytoplasm"/>
    <property type="evidence" value="ECO:0007669"/>
    <property type="project" value="UniProtKB-SubCell"/>
</dbReference>
<evidence type="ECO:0000313" key="7">
    <source>
        <dbReference type="EMBL" id="VAX22657.1"/>
    </source>
</evidence>
<accession>A0A3B1D1R5</accession>
<proteinExistence type="predicted"/>
<evidence type="ECO:0000256" key="3">
    <source>
        <dbReference type="ARBA" id="ARBA00022490"/>
    </source>
</evidence>
<evidence type="ECO:0000256" key="5">
    <source>
        <dbReference type="ARBA" id="ARBA00039938"/>
    </source>
</evidence>
<keyword evidence="3" id="KW-0963">Cytoplasm</keyword>
<comment type="subunit">
    <text evidence="2">Homodimer.</text>
</comment>
<evidence type="ECO:0000256" key="2">
    <source>
        <dbReference type="ARBA" id="ARBA00011738"/>
    </source>
</evidence>
<dbReference type="InterPro" id="IPR003735">
    <property type="entry name" value="Metal_Tscrpt_repr"/>
</dbReference>
<evidence type="ECO:0000256" key="1">
    <source>
        <dbReference type="ARBA" id="ARBA00004496"/>
    </source>
</evidence>
<dbReference type="AlphaFoldDB" id="A0A3B1D1R5"/>
<protein>
    <recommendedName>
        <fullName evidence="5">Copper-sensing transcriptional repressor CsoR</fullName>
    </recommendedName>
    <alternativeName>
        <fullName evidence="6">Copper-sensitive operon repressor</fullName>
    </alternativeName>
</protein>
<gene>
    <name evidence="7" type="ORF">MNBD_NITROSPINAE02-1882</name>
</gene>
<dbReference type="Gene3D" id="1.20.58.1000">
    <property type="entry name" value="Metal-sensitive repressor, helix protomer"/>
    <property type="match status" value="1"/>
</dbReference>
<dbReference type="PANTHER" id="PTHR33677:SF4">
    <property type="entry name" value="COPPER-SENSING TRANSCRIPTIONAL REPRESSOR CSOR"/>
    <property type="match status" value="1"/>
</dbReference>
<keyword evidence="4" id="KW-0479">Metal-binding</keyword>
<sequence>MLDEVKNKASLNLKTARGQIDGIIKMIEDDRYCIDVSKQILSAQSLLKKANLEILKGHIKTCVKTAIDEGHGENKIDEIFGIIESYTRPIS</sequence>
<dbReference type="CDD" id="cd10159">
    <property type="entry name" value="CsoR-like_DUF156_2"/>
    <property type="match status" value="1"/>
</dbReference>
<dbReference type="PANTHER" id="PTHR33677">
    <property type="entry name" value="TRANSCRIPTIONAL REPRESSOR FRMR-RELATED"/>
    <property type="match status" value="1"/>
</dbReference>
<organism evidence="7">
    <name type="scientific">hydrothermal vent metagenome</name>
    <dbReference type="NCBI Taxonomy" id="652676"/>
    <lineage>
        <taxon>unclassified sequences</taxon>
        <taxon>metagenomes</taxon>
        <taxon>ecological metagenomes</taxon>
    </lineage>
</organism>